<dbReference type="GO" id="GO:0005634">
    <property type="term" value="C:nucleus"/>
    <property type="evidence" value="ECO:0007669"/>
    <property type="project" value="TreeGrafter"/>
</dbReference>
<name>A0AAD9RQH9_9HYME</name>
<dbReference type="PANTHER" id="PTHR28678">
    <property type="entry name" value="CODANIN-1"/>
    <property type="match status" value="1"/>
</dbReference>
<reference evidence="2" key="1">
    <citation type="submission" date="2021-08" db="EMBL/GenBank/DDBJ databases">
        <authorList>
            <person name="Misof B."/>
            <person name="Oliver O."/>
            <person name="Podsiadlowski L."/>
            <person name="Donath A."/>
            <person name="Peters R."/>
            <person name="Mayer C."/>
            <person name="Rust J."/>
            <person name="Gunkel S."/>
            <person name="Lesny P."/>
            <person name="Martin S."/>
            <person name="Oeyen J.P."/>
            <person name="Petersen M."/>
            <person name="Panagiotis P."/>
            <person name="Wilbrandt J."/>
            <person name="Tanja T."/>
        </authorList>
    </citation>
    <scope>NUCLEOTIDE SEQUENCE</scope>
    <source>
        <strain evidence="2">GBR_01_08_01A</strain>
        <tissue evidence="2">Thorax + abdomen</tissue>
    </source>
</reference>
<proteinExistence type="predicted"/>
<accession>A0AAD9RQH9</accession>
<feature type="domain" description="Codanin-1 C-terminal" evidence="1">
    <location>
        <begin position="381"/>
        <end position="491"/>
    </location>
</feature>
<keyword evidence="3" id="KW-1185">Reference proteome</keyword>
<dbReference type="InterPro" id="IPR040031">
    <property type="entry name" value="Codanin-1"/>
</dbReference>
<dbReference type="EMBL" id="JAIFRP010000026">
    <property type="protein sequence ID" value="KAK2584047.1"/>
    <property type="molecule type" value="Genomic_DNA"/>
</dbReference>
<evidence type="ECO:0000313" key="2">
    <source>
        <dbReference type="EMBL" id="KAK2584047.1"/>
    </source>
</evidence>
<dbReference type="PANTHER" id="PTHR28678:SF1">
    <property type="entry name" value="CODANIN-1"/>
    <property type="match status" value="1"/>
</dbReference>
<gene>
    <name evidence="2" type="ORF">KPH14_006497</name>
</gene>
<reference evidence="2" key="2">
    <citation type="journal article" date="2023" name="Commun. Biol.">
        <title>Intrasexual cuticular hydrocarbon dimorphism in a wasp sheds light on hydrocarbon biosynthesis genes in Hymenoptera.</title>
        <authorList>
            <person name="Moris V.C."/>
            <person name="Podsiadlowski L."/>
            <person name="Martin S."/>
            <person name="Oeyen J.P."/>
            <person name="Donath A."/>
            <person name="Petersen M."/>
            <person name="Wilbrandt J."/>
            <person name="Misof B."/>
            <person name="Liedtke D."/>
            <person name="Thamm M."/>
            <person name="Scheiner R."/>
            <person name="Schmitt T."/>
            <person name="Niehuis O."/>
        </authorList>
    </citation>
    <scope>NUCLEOTIDE SEQUENCE</scope>
    <source>
        <strain evidence="2">GBR_01_08_01A</strain>
    </source>
</reference>
<dbReference type="Pfam" id="PF15296">
    <property type="entry name" value="Codanin-1_C"/>
    <property type="match status" value="1"/>
</dbReference>
<protein>
    <recommendedName>
        <fullName evidence="1">Codanin-1 C-terminal domain-containing protein</fullName>
    </recommendedName>
</protein>
<organism evidence="2 3">
    <name type="scientific">Odynerus spinipes</name>
    <dbReference type="NCBI Taxonomy" id="1348599"/>
    <lineage>
        <taxon>Eukaryota</taxon>
        <taxon>Metazoa</taxon>
        <taxon>Ecdysozoa</taxon>
        <taxon>Arthropoda</taxon>
        <taxon>Hexapoda</taxon>
        <taxon>Insecta</taxon>
        <taxon>Pterygota</taxon>
        <taxon>Neoptera</taxon>
        <taxon>Endopterygota</taxon>
        <taxon>Hymenoptera</taxon>
        <taxon>Apocrita</taxon>
        <taxon>Aculeata</taxon>
        <taxon>Vespoidea</taxon>
        <taxon>Vespidae</taxon>
        <taxon>Eumeninae</taxon>
        <taxon>Odynerus</taxon>
    </lineage>
</organism>
<evidence type="ECO:0000313" key="3">
    <source>
        <dbReference type="Proteomes" id="UP001258017"/>
    </source>
</evidence>
<dbReference type="InterPro" id="IPR028171">
    <property type="entry name" value="Codanin-1_C"/>
</dbReference>
<dbReference type="AlphaFoldDB" id="A0AAD9RQH9"/>
<dbReference type="GO" id="GO:0006325">
    <property type="term" value="P:chromatin organization"/>
    <property type="evidence" value="ECO:0007669"/>
    <property type="project" value="TreeGrafter"/>
</dbReference>
<dbReference type="Proteomes" id="UP001258017">
    <property type="component" value="Unassembled WGS sequence"/>
</dbReference>
<comment type="caution">
    <text evidence="2">The sequence shown here is derived from an EMBL/GenBank/DDBJ whole genome shotgun (WGS) entry which is preliminary data.</text>
</comment>
<evidence type="ECO:0000259" key="1">
    <source>
        <dbReference type="Pfam" id="PF15296"/>
    </source>
</evidence>
<sequence>MGEVSVCFQIDTDNRENFPSGLAFQTFRKQRDTFYDILRIWEENHLVPGWAFQVALGGKIRTMLTLHSDATNYSHFARLFKSQLLISCIQKGQQEDVVDDDSISILQTLKHVNPEKLTQLTKRLVTPLPSQNNVHGPSFPGIQEFFKDFILHAFNPIFYAHLENCLVYEIMELNKTQFIGSEIEDSETIVDEQTQNNFVTCLSSLRLLAKMLGLLVSLPYRLESGVSKEIITAQVEIRSSVVPSLNLQSCLQNAVIEGKMSLTIPWIAKYLAMMDIVSLRLPYYKKVLELLYYIYRAASTYDFATSDSLMSQQTAILLKSTLNWLFELPNFPKEFYLTWQEKYKTKELKPLQQLDKMLSQTYDVLSVEPVVSVTAAKYCLDKLDIIDDAALHKCCPLTDLKIRTISTKNIKHNVRGPNKHITPVSSQLHKSGANSTKYLELQLEEAFFHGQPASTRKTVDFVSERVASTCVKHICNTLLASTRETNLTTFRELMKKRYKGRCRETQSVTNGNNIEINEFKSSLANEMNLLAHSASKNLKEQCEKSIPQLCENRIVKSIESLLAEDSLVSVKDMCIKIAIRIALERINQWIQSHIVGGSLFIKDMELETNRYLRNNNTVSLIQEKVHNPAAASPTGVIGELRSLMWDIIDNSGKNLTIISISVTLNKLYQTLNERVDLLVGPEKVLYLLSVDFALLLVAHRMDLFTQDIQKLLIKVWTINHFKIFEADSPMLRLLSPRNVMLLAQPESDETWMMCGKFIRRLLEESALDIEALSDQCVALFRHDWPVPILKHLSKCLNESIAGYKSTDEKTEKVRYLLGWIAETCCEIEIGDDFL</sequence>